<reference evidence="2" key="1">
    <citation type="submission" date="2022-10" db="EMBL/GenBank/DDBJ databases">
        <authorList>
            <person name="Chen Y."/>
            <person name="Dougan E. K."/>
            <person name="Chan C."/>
            <person name="Rhodes N."/>
            <person name="Thang M."/>
        </authorList>
    </citation>
    <scope>NUCLEOTIDE SEQUENCE</scope>
</reference>
<dbReference type="EMBL" id="CAMXCT030000046">
    <property type="protein sequence ID" value="CAL4760282.1"/>
    <property type="molecule type" value="Genomic_DNA"/>
</dbReference>
<organism evidence="2">
    <name type="scientific">Cladocopium goreaui</name>
    <dbReference type="NCBI Taxonomy" id="2562237"/>
    <lineage>
        <taxon>Eukaryota</taxon>
        <taxon>Sar</taxon>
        <taxon>Alveolata</taxon>
        <taxon>Dinophyceae</taxon>
        <taxon>Suessiales</taxon>
        <taxon>Symbiodiniaceae</taxon>
        <taxon>Cladocopium</taxon>
    </lineage>
</organism>
<dbReference type="OrthoDB" id="432868at2759"/>
<feature type="non-terminal residue" evidence="2">
    <location>
        <position position="1"/>
    </location>
</feature>
<evidence type="ECO:0000313" key="2">
    <source>
        <dbReference type="EMBL" id="CAI3972970.1"/>
    </source>
</evidence>
<dbReference type="EMBL" id="CAMXCT020000046">
    <property type="protein sequence ID" value="CAL1126345.1"/>
    <property type="molecule type" value="Genomic_DNA"/>
</dbReference>
<keyword evidence="4" id="KW-1185">Reference proteome</keyword>
<evidence type="ECO:0000313" key="3">
    <source>
        <dbReference type="EMBL" id="CAL4760282.1"/>
    </source>
</evidence>
<feature type="region of interest" description="Disordered" evidence="1">
    <location>
        <begin position="1"/>
        <end position="36"/>
    </location>
</feature>
<gene>
    <name evidence="2" type="ORF">C1SCF055_LOCUS1502</name>
</gene>
<comment type="caution">
    <text evidence="2">The sequence shown here is derived from an EMBL/GenBank/DDBJ whole genome shotgun (WGS) entry which is preliminary data.</text>
</comment>
<sequence length="672" mass="75269">ELEVLNTKKQETKSPKASQKVLGSDPSANVPDAAESQEVDTDFLPCASAVFWYFPQDAFRREPNAQHRALYARLRSLIESDSPASIASVPSAGRRFPELSARLSELSDFMTAIGPTSNPYEKSFAGFGIEKDDTVDAKLQPYHDLDPSMIKIHGWGQWDRSVFLEDDLYMPYAEPDVLLHGRETAAGPKIRDKPEAAAALAHKWDSHNLLMLHKRPVHRCSPVRIFGAYKDAVTHRQIGDRRGRNAMECKVSGPSSELPAGPDFAELLIDPRTERISLSITDRRDFYHQLKCTESRALANTIGPYVPESLVSDTHAYAAFLIGDSRRKYERSQHGDRLEDFSDEDLIELPGGNMWIAFRSVLQGDHLGVEVATQAHANLLRSYALLHEDCRVTASRNLVTVAPAEKRIALSYLTLLTCQLVGTSDALHLCTLGGWTSILGYRRPLMSVLQKSFHLVSAVDFDRNHPKVVPLPRSVANEMTLLAVLMPLAVIDLTAQYDKHIYCSDASCQRGAVLKAQVNDRIAEILWKCSRSKGAYSRLLSPLEALLQRLDLDTGESMQMRGVSPDRPLAFSFEFLEVFAGAARVTKFISELGIVVGPPLDLSLSKEYDLTNSRVIEWLTFLVSEKRFHMVSSLVIPRPRQELPLRRDRFKLSPLEIGMQAVGFWRHRTLPT</sequence>
<accession>A0A9P1BI62</accession>
<feature type="compositionally biased region" description="Basic and acidic residues" evidence="1">
    <location>
        <begin position="1"/>
        <end position="14"/>
    </location>
</feature>
<evidence type="ECO:0000313" key="4">
    <source>
        <dbReference type="Proteomes" id="UP001152797"/>
    </source>
</evidence>
<dbReference type="Proteomes" id="UP001152797">
    <property type="component" value="Unassembled WGS sequence"/>
</dbReference>
<name>A0A9P1BI62_9DINO</name>
<evidence type="ECO:0000256" key="1">
    <source>
        <dbReference type="SAM" id="MobiDB-lite"/>
    </source>
</evidence>
<reference evidence="3 4" key="2">
    <citation type="submission" date="2024-05" db="EMBL/GenBank/DDBJ databases">
        <authorList>
            <person name="Chen Y."/>
            <person name="Shah S."/>
            <person name="Dougan E. K."/>
            <person name="Thang M."/>
            <person name="Chan C."/>
        </authorList>
    </citation>
    <scope>NUCLEOTIDE SEQUENCE [LARGE SCALE GENOMIC DNA]</scope>
</reference>
<dbReference type="AlphaFoldDB" id="A0A9P1BI62"/>
<proteinExistence type="predicted"/>
<dbReference type="EMBL" id="CAMXCT010000046">
    <property type="protein sequence ID" value="CAI3972970.1"/>
    <property type="molecule type" value="Genomic_DNA"/>
</dbReference>
<protein>
    <submittedName>
        <fullName evidence="2">Uncharacterized protein</fullName>
    </submittedName>
</protein>